<protein>
    <recommendedName>
        <fullName evidence="1">Core domain-containing protein</fullName>
    </recommendedName>
</protein>
<reference evidence="3" key="1">
    <citation type="journal article" date="2019" name="Int. J. Syst. Evol. Microbiol.">
        <title>The Global Catalogue of Microorganisms (GCM) 10K type strain sequencing project: providing services to taxonomists for standard genome sequencing and annotation.</title>
        <authorList>
            <consortium name="The Broad Institute Genomics Platform"/>
            <consortium name="The Broad Institute Genome Sequencing Center for Infectious Disease"/>
            <person name="Wu L."/>
            <person name="Ma J."/>
        </authorList>
    </citation>
    <scope>NUCLEOTIDE SEQUENCE [LARGE SCALE GENOMIC DNA]</scope>
    <source>
        <strain evidence="3">CGMCC 1.14993</strain>
    </source>
</reference>
<dbReference type="AlphaFoldDB" id="A0A8J3AKJ2"/>
<name>A0A8J3AKJ2_9BACI</name>
<dbReference type="Gene3D" id="2.60.300.12">
    <property type="entry name" value="HesB-like domain"/>
    <property type="match status" value="1"/>
</dbReference>
<keyword evidence="3" id="KW-1185">Reference proteome</keyword>
<dbReference type="Proteomes" id="UP000626244">
    <property type="component" value="Unassembled WGS sequence"/>
</dbReference>
<dbReference type="InterPro" id="IPR035903">
    <property type="entry name" value="HesB-like_dom_sf"/>
</dbReference>
<sequence>MDFQITDSAKEVLSNKMDENQFIQLSFDRGSCDIVNNIYEMKVINKRPNDAYEKILTVDNIEFLVNNDFEEVYDNQLVIDYLNGSFIFKNKNQIFNNKIGLRYV</sequence>
<evidence type="ECO:0000313" key="3">
    <source>
        <dbReference type="Proteomes" id="UP000626244"/>
    </source>
</evidence>
<organism evidence="2 3">
    <name type="scientific">Gottfriedia solisilvae</name>
    <dbReference type="NCBI Taxonomy" id="1516104"/>
    <lineage>
        <taxon>Bacteria</taxon>
        <taxon>Bacillati</taxon>
        <taxon>Bacillota</taxon>
        <taxon>Bacilli</taxon>
        <taxon>Bacillales</taxon>
        <taxon>Bacillaceae</taxon>
        <taxon>Gottfriedia</taxon>
    </lineage>
</organism>
<comment type="caution">
    <text evidence="2">The sequence shown here is derived from an EMBL/GenBank/DDBJ whole genome shotgun (WGS) entry which is preliminary data.</text>
</comment>
<dbReference type="EMBL" id="BMHB01000001">
    <property type="protein sequence ID" value="GGI12647.1"/>
    <property type="molecule type" value="Genomic_DNA"/>
</dbReference>
<evidence type="ECO:0000313" key="2">
    <source>
        <dbReference type="EMBL" id="GGI12647.1"/>
    </source>
</evidence>
<dbReference type="OrthoDB" id="2875600at2"/>
<gene>
    <name evidence="2" type="ORF">GCM10007380_13960</name>
</gene>
<dbReference type="SUPFAM" id="SSF89360">
    <property type="entry name" value="HesB-like domain"/>
    <property type="match status" value="1"/>
</dbReference>
<proteinExistence type="predicted"/>
<evidence type="ECO:0000259" key="1">
    <source>
        <dbReference type="Pfam" id="PF01521"/>
    </source>
</evidence>
<accession>A0A8J3AKJ2</accession>
<feature type="domain" description="Core" evidence="1">
    <location>
        <begin position="1"/>
        <end position="101"/>
    </location>
</feature>
<dbReference type="RefSeq" id="WP_087997770.1">
    <property type="nucleotide sequence ID" value="NZ_BMHB01000001.1"/>
</dbReference>
<dbReference type="InterPro" id="IPR000361">
    <property type="entry name" value="ATAP_core_dom"/>
</dbReference>
<dbReference type="Pfam" id="PF01521">
    <property type="entry name" value="Fe-S_biosyn"/>
    <property type="match status" value="1"/>
</dbReference>